<dbReference type="RefSeq" id="WP_210803988.1">
    <property type="nucleotide sequence ID" value="NZ_JAGQDE010000026.1"/>
</dbReference>
<comment type="caution">
    <text evidence="1">The sequence shown here is derived from an EMBL/GenBank/DDBJ whole genome shotgun (WGS) entry which is preliminary data.</text>
</comment>
<dbReference type="AlphaFoldDB" id="A0A941BMW7"/>
<evidence type="ECO:0000313" key="1">
    <source>
        <dbReference type="EMBL" id="MBQ0961304.1"/>
    </source>
</evidence>
<evidence type="ECO:0000313" key="2">
    <source>
        <dbReference type="Proteomes" id="UP000678374"/>
    </source>
</evidence>
<reference evidence="1" key="1">
    <citation type="submission" date="2021-04" db="EMBL/GenBank/DDBJ databases">
        <title>The genome sequence of Ideonella sp. 4Y11.</title>
        <authorList>
            <person name="Liu Y."/>
        </authorList>
    </citation>
    <scope>NUCLEOTIDE SEQUENCE</scope>
    <source>
        <strain evidence="1">4Y11</strain>
    </source>
</reference>
<keyword evidence="2" id="KW-1185">Reference proteome</keyword>
<dbReference type="Proteomes" id="UP000678374">
    <property type="component" value="Unassembled WGS sequence"/>
</dbReference>
<name>A0A941BMW7_9BURK</name>
<gene>
    <name evidence="1" type="ORF">KAK06_20275</name>
</gene>
<protein>
    <submittedName>
        <fullName evidence="1">Uncharacterized protein</fullName>
    </submittedName>
</protein>
<accession>A0A941BMW7</accession>
<proteinExistence type="predicted"/>
<organism evidence="1 2">
    <name type="scientific">Ideonella aquatica</name>
    <dbReference type="NCBI Taxonomy" id="2824119"/>
    <lineage>
        <taxon>Bacteria</taxon>
        <taxon>Pseudomonadati</taxon>
        <taxon>Pseudomonadota</taxon>
        <taxon>Betaproteobacteria</taxon>
        <taxon>Burkholderiales</taxon>
        <taxon>Sphaerotilaceae</taxon>
        <taxon>Ideonella</taxon>
    </lineage>
</organism>
<dbReference type="EMBL" id="JAGQDE010000026">
    <property type="protein sequence ID" value="MBQ0961304.1"/>
    <property type="molecule type" value="Genomic_DNA"/>
</dbReference>
<sequence length="584" mass="62760">MTLVLNLEQATRLQALQAERDRRQLGQALVAAFPALAARAGERLGALVALGEQRAAAHGLRHALAVARYLACWVVLGTEFETRGGHTWALDLLADARRSEGAKAFQLVRRCREELQRLLAAGGPAAAELPKLAEFDLAVAQLDDALRQLGVMGSLQRGARLVLGQPCDIDAIELREHDAPARPPYRFERGQWSRASDHAAPAAPLVVTATDPSAWPARVSLLGQDPSGHPARLRLRLRAGHCCDPAVHPCVVQFTDTGLLAWRGPQTAELVLSQPAPLPDAPAPRAPQPPLAWSGGARFGRLQLSSCGLREHGDAVGELNTDWSVYPAAQHWMLWRREAAPERQWSTDTAPPPPVTRAACIVERDGQRLDAAAWQAGLQALDAQLEQGLERLFTAWCREAGFEQPQMAAEPAVLSGDAGLAWGWQAAAEGLAGTPQHRVAGQLDLVAARLSLRLSGQLALSGSLSQWRLHCAGQVPLRAQWDTSGGSPLPPPEAQVAIRLPLVLQVDVAATDGACMVDASLVAGAVVGQCGVRPRPDGMGWQWFARLAVEPVQALCRISDPLLGQLQWRRPLLPAMTLVDWSLG</sequence>